<keyword evidence="1 6" id="KW-0540">Nuclease</keyword>
<gene>
    <name evidence="7" type="ORF">ABB29_02870</name>
</gene>
<dbReference type="Pfam" id="PF03852">
    <property type="entry name" value="Vsr"/>
    <property type="match status" value="1"/>
</dbReference>
<dbReference type="OrthoDB" id="9801520at2"/>
<evidence type="ECO:0000256" key="4">
    <source>
        <dbReference type="ARBA" id="ARBA00022801"/>
    </source>
</evidence>
<evidence type="ECO:0000256" key="5">
    <source>
        <dbReference type="ARBA" id="ARBA00023204"/>
    </source>
</evidence>
<evidence type="ECO:0000256" key="6">
    <source>
        <dbReference type="PIRNR" id="PIRNR018267"/>
    </source>
</evidence>
<dbReference type="EMBL" id="LDJL01000002">
    <property type="protein sequence ID" value="KRG71695.1"/>
    <property type="molecule type" value="Genomic_DNA"/>
</dbReference>
<evidence type="ECO:0000256" key="1">
    <source>
        <dbReference type="ARBA" id="ARBA00022722"/>
    </source>
</evidence>
<dbReference type="EC" id="3.1.-.-" evidence="6"/>
<dbReference type="NCBIfam" id="TIGR00632">
    <property type="entry name" value="vsr"/>
    <property type="match status" value="1"/>
</dbReference>
<comment type="function">
    <text evidence="6">May nick specific sequences that contain T:G mispairs resulting from m5C-deamination.</text>
</comment>
<name>A0A0R0CP90_9GAMM</name>
<comment type="similarity">
    <text evidence="6">Belongs to the vsr family.</text>
</comment>
<dbReference type="PATRIC" id="fig|344882.3.peg.1784"/>
<dbReference type="SUPFAM" id="SSF52980">
    <property type="entry name" value="Restriction endonuclease-like"/>
    <property type="match status" value="1"/>
</dbReference>
<accession>A0A0R0CP90</accession>
<sequence length="144" mass="16826">MVDSLTPEQRSAQMSRIRSKDTKIELEVRHGLHRMGFRYRLGGAGLPGRPDIVLPRYQTAIFVHGCFWHGHTCHLFRVPKTRTEVWRTKIEANQTRDGRNVADLRKAGWKVEVVWECELRGRSIQERTQLLERLGQRILSNRIA</sequence>
<dbReference type="GO" id="GO:0006298">
    <property type="term" value="P:mismatch repair"/>
    <property type="evidence" value="ECO:0007669"/>
    <property type="project" value="UniProtKB-UniRule"/>
</dbReference>
<dbReference type="GO" id="GO:0004519">
    <property type="term" value="F:endonuclease activity"/>
    <property type="evidence" value="ECO:0007669"/>
    <property type="project" value="UniProtKB-KW"/>
</dbReference>
<proteinExistence type="inferred from homology"/>
<organism evidence="7 8">
    <name type="scientific">Pseudoxanthomonas dokdonensis</name>
    <dbReference type="NCBI Taxonomy" id="344882"/>
    <lineage>
        <taxon>Bacteria</taxon>
        <taxon>Pseudomonadati</taxon>
        <taxon>Pseudomonadota</taxon>
        <taxon>Gammaproteobacteria</taxon>
        <taxon>Lysobacterales</taxon>
        <taxon>Lysobacteraceae</taxon>
        <taxon>Pseudoxanthomonas</taxon>
    </lineage>
</organism>
<evidence type="ECO:0000256" key="2">
    <source>
        <dbReference type="ARBA" id="ARBA00022759"/>
    </source>
</evidence>
<dbReference type="STRING" id="344882.ABB29_02870"/>
<dbReference type="GO" id="GO:0016787">
    <property type="term" value="F:hydrolase activity"/>
    <property type="evidence" value="ECO:0007669"/>
    <property type="project" value="UniProtKB-KW"/>
</dbReference>
<dbReference type="CDD" id="cd00221">
    <property type="entry name" value="Vsr"/>
    <property type="match status" value="1"/>
</dbReference>
<keyword evidence="3 6" id="KW-0227">DNA damage</keyword>
<keyword evidence="5 6" id="KW-0234">DNA repair</keyword>
<comment type="caution">
    <text evidence="7">The sequence shown here is derived from an EMBL/GenBank/DDBJ whole genome shotgun (WGS) entry which is preliminary data.</text>
</comment>
<keyword evidence="4 6" id="KW-0378">Hydrolase</keyword>
<dbReference type="Proteomes" id="UP000052052">
    <property type="component" value="Unassembled WGS sequence"/>
</dbReference>
<protein>
    <recommendedName>
        <fullName evidence="6">Very short patch repair endonuclease</fullName>
        <ecNumber evidence="6">3.1.-.-</ecNumber>
    </recommendedName>
</protein>
<keyword evidence="8" id="KW-1185">Reference proteome</keyword>
<keyword evidence="2 6" id="KW-0255">Endonuclease</keyword>
<dbReference type="PIRSF" id="PIRSF018267">
    <property type="entry name" value="VSR_endonuc"/>
    <property type="match status" value="1"/>
</dbReference>
<dbReference type="InterPro" id="IPR004603">
    <property type="entry name" value="DNA_mismatch_endonuc_vsr"/>
</dbReference>
<evidence type="ECO:0000256" key="3">
    <source>
        <dbReference type="ARBA" id="ARBA00022763"/>
    </source>
</evidence>
<dbReference type="AlphaFoldDB" id="A0A0R0CP90"/>
<evidence type="ECO:0000313" key="7">
    <source>
        <dbReference type="EMBL" id="KRG71695.1"/>
    </source>
</evidence>
<reference evidence="7 8" key="1">
    <citation type="submission" date="2015-05" db="EMBL/GenBank/DDBJ databases">
        <title>Genome sequencing and analysis of members of genus Stenotrophomonas.</title>
        <authorList>
            <person name="Patil P.P."/>
            <person name="Midha S."/>
            <person name="Patil P.B."/>
        </authorList>
    </citation>
    <scope>NUCLEOTIDE SEQUENCE [LARGE SCALE GENOMIC DNA]</scope>
    <source>
        <strain evidence="7 8">DSM 21858</strain>
    </source>
</reference>
<dbReference type="InterPro" id="IPR011335">
    <property type="entry name" value="Restrct_endonuc-II-like"/>
</dbReference>
<evidence type="ECO:0000313" key="8">
    <source>
        <dbReference type="Proteomes" id="UP000052052"/>
    </source>
</evidence>
<dbReference type="Gene3D" id="3.40.960.10">
    <property type="entry name" value="VSR Endonuclease"/>
    <property type="match status" value="1"/>
</dbReference>